<comment type="caution">
    <text evidence="2">The sequence shown here is derived from an EMBL/GenBank/DDBJ whole genome shotgun (WGS) entry which is preliminary data.</text>
</comment>
<reference evidence="2 3" key="1">
    <citation type="submission" date="2014-02" db="EMBL/GenBank/DDBJ databases">
        <title>The genome sequence of Colletotrichum nymphaeae SA-01.</title>
        <authorList>
            <person name="Baroncelli R."/>
            <person name="Thon M.R."/>
        </authorList>
    </citation>
    <scope>NUCLEOTIDE SEQUENCE [LARGE SCALE GENOMIC DNA]</scope>
    <source>
        <strain evidence="2 3">SA-01</strain>
    </source>
</reference>
<evidence type="ECO:0000256" key="1">
    <source>
        <dbReference type="SAM" id="MobiDB-lite"/>
    </source>
</evidence>
<organism evidence="2 3">
    <name type="scientific">Colletotrichum nymphaeae SA-01</name>
    <dbReference type="NCBI Taxonomy" id="1460502"/>
    <lineage>
        <taxon>Eukaryota</taxon>
        <taxon>Fungi</taxon>
        <taxon>Dikarya</taxon>
        <taxon>Ascomycota</taxon>
        <taxon>Pezizomycotina</taxon>
        <taxon>Sordariomycetes</taxon>
        <taxon>Hypocreomycetidae</taxon>
        <taxon>Glomerellales</taxon>
        <taxon>Glomerellaceae</taxon>
        <taxon>Colletotrichum</taxon>
        <taxon>Colletotrichum acutatum species complex</taxon>
    </lineage>
</organism>
<dbReference type="AlphaFoldDB" id="A0A135UQ99"/>
<protein>
    <submittedName>
        <fullName evidence="2">Uncharacterized protein</fullName>
    </submittedName>
</protein>
<keyword evidence="3" id="KW-1185">Reference proteome</keyword>
<sequence>MSNASTQTEWRLPPTPPESDMGDIPVHITQTPSDSVMLMEELAQVDDDDDDIWASFVDPYEERASHKVNFLRDFCRGATIENLSQINSLSLNIWLDQRGHGGEDMSPRPKVLSADHLLRVLKLKVSNNLD</sequence>
<proteinExistence type="predicted"/>
<evidence type="ECO:0000313" key="2">
    <source>
        <dbReference type="EMBL" id="KXH62562.1"/>
    </source>
</evidence>
<name>A0A135UQ99_9PEZI</name>
<gene>
    <name evidence="2" type="ORF">CNYM01_01773</name>
</gene>
<dbReference type="EMBL" id="JEMN01000281">
    <property type="protein sequence ID" value="KXH62562.1"/>
    <property type="molecule type" value="Genomic_DNA"/>
</dbReference>
<feature type="region of interest" description="Disordered" evidence="1">
    <location>
        <begin position="1"/>
        <end position="25"/>
    </location>
</feature>
<dbReference type="Proteomes" id="UP000070054">
    <property type="component" value="Unassembled WGS sequence"/>
</dbReference>
<accession>A0A135UQ99</accession>
<evidence type="ECO:0000313" key="3">
    <source>
        <dbReference type="Proteomes" id="UP000070054"/>
    </source>
</evidence>